<dbReference type="InterPro" id="IPR045810">
    <property type="entry name" value="eIF3h_C"/>
</dbReference>
<keyword evidence="3" id="KW-1185">Reference proteome</keyword>
<evidence type="ECO:0000259" key="1">
    <source>
        <dbReference type="PROSITE" id="PS50249"/>
    </source>
</evidence>
<organism evidence="2 3">
    <name type="scientific">Tetraparma gracilis</name>
    <dbReference type="NCBI Taxonomy" id="2962635"/>
    <lineage>
        <taxon>Eukaryota</taxon>
        <taxon>Sar</taxon>
        <taxon>Stramenopiles</taxon>
        <taxon>Ochrophyta</taxon>
        <taxon>Bolidophyceae</taxon>
        <taxon>Parmales</taxon>
        <taxon>Triparmaceae</taxon>
        <taxon>Tetraparma</taxon>
    </lineage>
</organism>
<dbReference type="InterPro" id="IPR000555">
    <property type="entry name" value="JAMM/MPN+_dom"/>
</dbReference>
<protein>
    <recommendedName>
        <fullName evidence="1">MPN domain-containing protein</fullName>
    </recommendedName>
</protein>
<dbReference type="InterPro" id="IPR050242">
    <property type="entry name" value="JAMM_MPN+_peptidase_M67A"/>
</dbReference>
<dbReference type="SMART" id="SM00232">
    <property type="entry name" value="JAB_MPN"/>
    <property type="match status" value="1"/>
</dbReference>
<evidence type="ECO:0000313" key="3">
    <source>
        <dbReference type="Proteomes" id="UP001165060"/>
    </source>
</evidence>
<dbReference type="Pfam" id="PF01398">
    <property type="entry name" value="JAB"/>
    <property type="match status" value="1"/>
</dbReference>
<reference evidence="2 3" key="1">
    <citation type="journal article" date="2023" name="Commun. Biol.">
        <title>Genome analysis of Parmales, the sister group of diatoms, reveals the evolutionary specialization of diatoms from phago-mixotrophs to photoautotrophs.</title>
        <authorList>
            <person name="Ban H."/>
            <person name="Sato S."/>
            <person name="Yoshikawa S."/>
            <person name="Yamada K."/>
            <person name="Nakamura Y."/>
            <person name="Ichinomiya M."/>
            <person name="Sato N."/>
            <person name="Blanc-Mathieu R."/>
            <person name="Endo H."/>
            <person name="Kuwata A."/>
            <person name="Ogata H."/>
        </authorList>
    </citation>
    <scope>NUCLEOTIDE SEQUENCE [LARGE SCALE GENOMIC DNA]</scope>
</reference>
<dbReference type="PANTHER" id="PTHR10410">
    <property type="entry name" value="EUKARYOTIC TRANSLATION INITIATION FACTOR 3 -RELATED"/>
    <property type="match status" value="1"/>
</dbReference>
<gene>
    <name evidence="2" type="ORF">TeGR_g271</name>
</gene>
<accession>A0ABQ6N5Q6</accession>
<comment type="caution">
    <text evidence="2">The sequence shown here is derived from an EMBL/GenBank/DDBJ whole genome shotgun (WGS) entry which is preliminary data.</text>
</comment>
<dbReference type="Gene3D" id="3.40.140.10">
    <property type="entry name" value="Cytidine Deaminase, domain 2"/>
    <property type="match status" value="1"/>
</dbReference>
<proteinExistence type="predicted"/>
<dbReference type="PROSITE" id="PS50249">
    <property type="entry name" value="MPN"/>
    <property type="match status" value="1"/>
</dbReference>
<feature type="domain" description="MPN" evidence="1">
    <location>
        <begin position="14"/>
        <end position="191"/>
    </location>
</feature>
<dbReference type="InterPro" id="IPR037518">
    <property type="entry name" value="MPN"/>
</dbReference>
<evidence type="ECO:0000313" key="2">
    <source>
        <dbReference type="EMBL" id="GMI40652.1"/>
    </source>
</evidence>
<dbReference type="EMBL" id="BRYB01002171">
    <property type="protein sequence ID" value="GMI40652.1"/>
    <property type="molecule type" value="Genomic_DNA"/>
</dbReference>
<sequence>MAPPASGSASRPVLEISGHALLKIISHSHEHLPSTVSGSLLGLSSGPNSVTCSSAFGVPNVSAAAANNNNNNADEQDEPQEQALDDPALLADAPEEGPAARVVQSGSAHQIQYQREMLRLLKTTNGDANVVGWYQSMFLGTFCTAELLETQLSYQLELSEGAVVLLYDPVQTVNSNKGEIVVKAFRLTKEYTDAKTSGVKTYLPPRRVFTEMEVKVTNPSIVRALLFDLDRSNPLPRSAASNPPSRGSDYGGGGAVDFERLDLSTNPYLEKNLEFLSTWVDDLSAEQSKFQMFARQLLKEEGGGSVQPVSFNKRGAQAKKVFVDKEARWAGEDAPNRLDALLSNIQIGTYCDQVNEFADRGKAKLFVVAGAQAE</sequence>
<dbReference type="Proteomes" id="UP001165060">
    <property type="component" value="Unassembled WGS sequence"/>
</dbReference>
<name>A0ABQ6N5Q6_9STRA</name>
<dbReference type="Pfam" id="PF19445">
    <property type="entry name" value="eIF3h_C"/>
    <property type="match status" value="1"/>
</dbReference>